<dbReference type="InterPro" id="IPR031680">
    <property type="entry name" value="Hepar_II_III_N"/>
</dbReference>
<dbReference type="Pfam" id="PF07940">
    <property type="entry name" value="Hepar_II_III_C"/>
    <property type="match status" value="1"/>
</dbReference>
<keyword evidence="4" id="KW-0456">Lyase</keyword>
<organism evidence="7 8">
    <name type="scientific">Sphingobacterium chuzhouense</name>
    <dbReference type="NCBI Taxonomy" id="1742264"/>
    <lineage>
        <taxon>Bacteria</taxon>
        <taxon>Pseudomonadati</taxon>
        <taxon>Bacteroidota</taxon>
        <taxon>Sphingobacteriia</taxon>
        <taxon>Sphingobacteriales</taxon>
        <taxon>Sphingobacteriaceae</taxon>
        <taxon>Sphingobacterium</taxon>
    </lineage>
</organism>
<dbReference type="EMBL" id="JACNYL010000005">
    <property type="protein sequence ID" value="MBD1423509.1"/>
    <property type="molecule type" value="Genomic_DNA"/>
</dbReference>
<protein>
    <submittedName>
        <fullName evidence="7">Heparinase II/III family protein</fullName>
    </submittedName>
</protein>
<evidence type="ECO:0000256" key="2">
    <source>
        <dbReference type="ARBA" id="ARBA00022729"/>
    </source>
</evidence>
<dbReference type="InterPro" id="IPR008929">
    <property type="entry name" value="Chondroitin_lyas"/>
</dbReference>
<evidence type="ECO:0000259" key="6">
    <source>
        <dbReference type="Pfam" id="PF16889"/>
    </source>
</evidence>
<dbReference type="SUPFAM" id="SSF48230">
    <property type="entry name" value="Chondroitin AC/alginate lyase"/>
    <property type="match status" value="1"/>
</dbReference>
<keyword evidence="8" id="KW-1185">Reference proteome</keyword>
<reference evidence="7 8" key="1">
    <citation type="submission" date="2020-08" db="EMBL/GenBank/DDBJ databases">
        <title>Sphingobacterium sp. DN00404 isolated from aquaculture water.</title>
        <authorList>
            <person name="Zhang M."/>
        </authorList>
    </citation>
    <scope>NUCLEOTIDE SEQUENCE [LARGE SCALE GENOMIC DNA]</scope>
    <source>
        <strain evidence="7 8">KCTC 42746</strain>
    </source>
</reference>
<evidence type="ECO:0000313" key="7">
    <source>
        <dbReference type="EMBL" id="MBD1423509.1"/>
    </source>
</evidence>
<gene>
    <name evidence="7" type="ORF">H8B21_18265</name>
</gene>
<dbReference type="Gene3D" id="2.70.98.70">
    <property type="match status" value="1"/>
</dbReference>
<dbReference type="Gene3D" id="1.50.10.100">
    <property type="entry name" value="Chondroitin AC/alginate lyase"/>
    <property type="match status" value="1"/>
</dbReference>
<proteinExistence type="predicted"/>
<keyword evidence="3" id="KW-0574">Periplasm</keyword>
<comment type="subcellular location">
    <subcellularLocation>
        <location evidence="1">Periplasm</location>
    </subcellularLocation>
</comment>
<feature type="domain" description="Heparin-sulfate lyase N-terminal" evidence="6">
    <location>
        <begin position="36"/>
        <end position="393"/>
    </location>
</feature>
<feature type="domain" description="Heparinase II/III-like C-terminal" evidence="5">
    <location>
        <begin position="404"/>
        <end position="602"/>
    </location>
</feature>
<dbReference type="Proteomes" id="UP000651112">
    <property type="component" value="Unassembled WGS sequence"/>
</dbReference>
<dbReference type="PANTHER" id="PTHR39210:SF1">
    <property type="entry name" value="HEPARIN-SULFATE LYASE"/>
    <property type="match status" value="1"/>
</dbReference>
<dbReference type="NCBIfam" id="NF045572">
    <property type="entry name" value="Hepsulflyase_bctds"/>
    <property type="match status" value="1"/>
</dbReference>
<dbReference type="InterPro" id="IPR012480">
    <property type="entry name" value="Hepar_II_III_C"/>
</dbReference>
<evidence type="ECO:0000259" key="5">
    <source>
        <dbReference type="Pfam" id="PF07940"/>
    </source>
</evidence>
<evidence type="ECO:0000256" key="4">
    <source>
        <dbReference type="ARBA" id="ARBA00023239"/>
    </source>
</evidence>
<sequence>MALVFLACTKENLKNPGSTADDEEQNNWNLAIDSQIFEVINLDYPGLENAKTFYESEAYGRAAQAILEYYRSRTGIVNPVISLINPSASEDDKLKASFALDSYRFFVNNYFEDANAKMPYSLNDGGTINWAFEPVGADNEYQRQLHRHQWFVPQAKVYRVTKDEKHIQSWISVYGDWLENNPKPASGTNNTTWWQLQVAERTLGQTQLFEYYKNSTNFTPEWFTKFMVHFAEHADFLVEYPYDSGNILISQASALVSAGVLFPEFKQAANWRNTGFQILDTEVKNQFLEDGMHYELDFSYHISAIADFYEIMKLAEANKKIVGDAAANFNQYLHKAAQVVMHFTYPNYFLNPPGGQLVPGFNDTRQSSWTRSVLNRNFSRYNEMFPQDNELLYMSTYGQRGTQPSTESQAFVSSGYYMLRNGWDRSSTMLIHSNNYAEGPIQVWSHNQPDNGTFELYHNGRNFFPDAGVYAYMSDGDNSARIWYRQTRVHNTMTLNEQNIVNAKGKSLGVFSNGQQEVVVTENQGYNNLKHRRYIFFVEKKFFVLVDEGIGNAAGTVNLNFHLCEGEDEVVLSTAQHGAHTHFADGNNIIARTFGNETLTTTPFEGRVSYAPGVMTNRKAYKINMEKGANQTARYITVLYPANQAASVQINAKFKESYRDSGVSVDVVVNGKTYNLNCNL</sequence>
<comment type="caution">
    <text evidence="7">The sequence shown here is derived from an EMBL/GenBank/DDBJ whole genome shotgun (WGS) entry which is preliminary data.</text>
</comment>
<evidence type="ECO:0000313" key="8">
    <source>
        <dbReference type="Proteomes" id="UP000651112"/>
    </source>
</evidence>
<dbReference type="Pfam" id="PF16889">
    <property type="entry name" value="Hepar_II_III_N"/>
    <property type="match status" value="1"/>
</dbReference>
<name>A0ABR7XWY7_9SPHI</name>
<keyword evidence="2" id="KW-0732">Signal</keyword>
<dbReference type="InterPro" id="IPR054646">
    <property type="entry name" value="HepC"/>
</dbReference>
<accession>A0ABR7XWY7</accession>
<evidence type="ECO:0000256" key="3">
    <source>
        <dbReference type="ARBA" id="ARBA00022764"/>
    </source>
</evidence>
<dbReference type="PANTHER" id="PTHR39210">
    <property type="entry name" value="HEPARIN-SULFATE LYASE"/>
    <property type="match status" value="1"/>
</dbReference>
<evidence type="ECO:0000256" key="1">
    <source>
        <dbReference type="ARBA" id="ARBA00004418"/>
    </source>
</evidence>